<reference evidence="1" key="2">
    <citation type="submission" date="2025-08" db="UniProtKB">
        <authorList>
            <consortium name="EnsemblFungi"/>
        </authorList>
    </citation>
    <scope>IDENTIFICATION</scope>
    <source>
        <strain evidence="1">4287 / CBS 123668 / FGSC 9935 / NRRL 34936</strain>
    </source>
</reference>
<organism evidence="1 2">
    <name type="scientific">Fusarium oxysporum (strain Fo5176)</name>
    <name type="common">Fusarium vascular wilt</name>
    <dbReference type="NCBI Taxonomy" id="660025"/>
    <lineage>
        <taxon>Eukaryota</taxon>
        <taxon>Fungi</taxon>
        <taxon>Dikarya</taxon>
        <taxon>Ascomycota</taxon>
        <taxon>Pezizomycotina</taxon>
        <taxon>Sordariomycetes</taxon>
        <taxon>Hypocreomycetidae</taxon>
        <taxon>Hypocreales</taxon>
        <taxon>Nectriaceae</taxon>
        <taxon>Fusarium</taxon>
        <taxon>Fusarium oxysporum species complex</taxon>
    </lineage>
</organism>
<accession>A0A0D2XMX6</accession>
<dbReference type="Proteomes" id="UP000002489">
    <property type="component" value="Unassembled WGS sequence"/>
</dbReference>
<dbReference type="AlphaFoldDB" id="A0A0D2XMX6"/>
<gene>
    <name evidence="1" type="primary">28947290</name>
</gene>
<dbReference type="VEuPathDB" id="FungiDB:FOXG_05304"/>
<proteinExistence type="predicted"/>
<sequence length="111" mass="12244">MEMLIGGIGISQQITSPTYKRGNHNLFLHQGSVGLAIATVITRVFLSRTRKGPEEKKAQDYAIDYYYALAFGHVGAISFAWGPGAMQVRKGPARQRGSWASTVKLMQLFAR</sequence>
<protein>
    <submittedName>
        <fullName evidence="1">Uncharacterized protein</fullName>
    </submittedName>
</protein>
<reference evidence="2" key="1">
    <citation type="journal article" date="2012" name="Mol. Plant Microbe Interact.">
        <title>A highly conserved effector in Fusarium oxysporum is required for full virulence on Arabidopsis.</title>
        <authorList>
            <person name="Thatcher L.F."/>
            <person name="Gardiner D.M."/>
            <person name="Kazan K."/>
            <person name="Manners J."/>
        </authorList>
    </citation>
    <scope>NUCLEOTIDE SEQUENCE [LARGE SCALE GENOMIC DNA]</scope>
    <source>
        <strain evidence="2">Fo5176</strain>
    </source>
</reference>
<evidence type="ECO:0000313" key="2">
    <source>
        <dbReference type="Proteomes" id="UP000002489"/>
    </source>
</evidence>
<evidence type="ECO:0000313" key="1">
    <source>
        <dbReference type="EnsemblFungi" id="FOXG_05304P0"/>
    </source>
</evidence>
<dbReference type="EnsemblFungi" id="FOXG_05304T0">
    <property type="protein sequence ID" value="FOXG_05304P0"/>
    <property type="gene ID" value="FOXG_05304"/>
</dbReference>
<name>A0A0D2XMX6_FUSOF</name>